<evidence type="ECO:0000313" key="4">
    <source>
        <dbReference type="Proteomes" id="UP001203852"/>
    </source>
</evidence>
<keyword evidence="2" id="KW-0812">Transmembrane</keyword>
<comment type="caution">
    <text evidence="3">The sequence shown here is derived from an EMBL/GenBank/DDBJ whole genome shotgun (WGS) entry which is preliminary data.</text>
</comment>
<reference evidence="3" key="1">
    <citation type="journal article" date="2022" name="bioRxiv">
        <title>Deciphering the potential niche of two novel black yeast fungi from a biological soil crust based on their genomes, phenotypes, and melanin regulation.</title>
        <authorList>
            <consortium name="DOE Joint Genome Institute"/>
            <person name="Carr E.C."/>
            <person name="Barton Q."/>
            <person name="Grambo S."/>
            <person name="Sullivan M."/>
            <person name="Renfro C.M."/>
            <person name="Kuo A."/>
            <person name="Pangilinan J."/>
            <person name="Lipzen A."/>
            <person name="Keymanesh K."/>
            <person name="Savage E."/>
            <person name="Barry K."/>
            <person name="Grigoriev I.V."/>
            <person name="Riekhof W.R."/>
            <person name="Harris S.S."/>
        </authorList>
    </citation>
    <scope>NUCLEOTIDE SEQUENCE</scope>
    <source>
        <strain evidence="3">JF 03-4F</strain>
    </source>
</reference>
<protein>
    <submittedName>
        <fullName evidence="3">Uncharacterized protein</fullName>
    </submittedName>
</protein>
<feature type="compositionally biased region" description="Basic and acidic residues" evidence="1">
    <location>
        <begin position="278"/>
        <end position="297"/>
    </location>
</feature>
<gene>
    <name evidence="3" type="ORF">EDD36DRAFT_120105</name>
</gene>
<feature type="region of interest" description="Disordered" evidence="1">
    <location>
        <begin position="275"/>
        <end position="374"/>
    </location>
</feature>
<feature type="transmembrane region" description="Helical" evidence="2">
    <location>
        <begin position="249"/>
        <end position="270"/>
    </location>
</feature>
<dbReference type="AlphaFoldDB" id="A0AAN6IFU7"/>
<sequence length="374" mass="39528">MFAPCELHYIFLLILSIVIWLVMATSYNPNISNGTCYYTNGQEAPSEFLPCGNAALGHIPCCEYNDICLSSNACYNSPYGVTYLAGCTDADYEDSACPDKGDFGDQTWAGLVYCNGTSNEWVACEDSGSTVSDPSYCYCPSTSRTVAFTDSSSLTDIMSLPITLGSSVSWKDFSAYASAYASAQSLSSAASSSPSLTQLLPSASSTTAGSPSVSPSNQASLVTSTVSVPSPSTSAAAVSTPGLSTGKKVGIAMGAAAAAVILLLSGFLVFRHMRRRQKHEEPRKPPMMDLTRPHSGDDQPDPDMRSPAWSGHKSELAADETTRASPAPLYQAFTERPQSVEVEGKPARLSPARLTQDGGYSLPGQKGTYYEMAG</sequence>
<keyword evidence="2" id="KW-1133">Transmembrane helix</keyword>
<organism evidence="3 4">
    <name type="scientific">Exophiala viscosa</name>
    <dbReference type="NCBI Taxonomy" id="2486360"/>
    <lineage>
        <taxon>Eukaryota</taxon>
        <taxon>Fungi</taxon>
        <taxon>Dikarya</taxon>
        <taxon>Ascomycota</taxon>
        <taxon>Pezizomycotina</taxon>
        <taxon>Eurotiomycetes</taxon>
        <taxon>Chaetothyriomycetidae</taxon>
        <taxon>Chaetothyriales</taxon>
        <taxon>Herpotrichiellaceae</taxon>
        <taxon>Exophiala</taxon>
    </lineage>
</organism>
<evidence type="ECO:0000256" key="2">
    <source>
        <dbReference type="SAM" id="Phobius"/>
    </source>
</evidence>
<dbReference type="Proteomes" id="UP001203852">
    <property type="component" value="Unassembled WGS sequence"/>
</dbReference>
<evidence type="ECO:0000313" key="3">
    <source>
        <dbReference type="EMBL" id="KAI1615983.1"/>
    </source>
</evidence>
<dbReference type="EMBL" id="MU404351">
    <property type="protein sequence ID" value="KAI1615983.1"/>
    <property type="molecule type" value="Genomic_DNA"/>
</dbReference>
<feature type="compositionally biased region" description="Basic and acidic residues" evidence="1">
    <location>
        <begin position="312"/>
        <end position="322"/>
    </location>
</feature>
<keyword evidence="2" id="KW-0472">Membrane</keyword>
<name>A0AAN6IFU7_9EURO</name>
<feature type="transmembrane region" description="Helical" evidence="2">
    <location>
        <begin position="7"/>
        <end position="27"/>
    </location>
</feature>
<feature type="region of interest" description="Disordered" evidence="1">
    <location>
        <begin position="198"/>
        <end position="218"/>
    </location>
</feature>
<keyword evidence="4" id="KW-1185">Reference proteome</keyword>
<accession>A0AAN6IFU7</accession>
<evidence type="ECO:0000256" key="1">
    <source>
        <dbReference type="SAM" id="MobiDB-lite"/>
    </source>
</evidence>
<proteinExistence type="predicted"/>